<dbReference type="PANTHER" id="PTHR11893:SF36">
    <property type="entry name" value="INNEXIN-5"/>
    <property type="match status" value="1"/>
</dbReference>
<evidence type="ECO:0000313" key="9">
    <source>
        <dbReference type="EMBL" id="VDN20005.1"/>
    </source>
</evidence>
<evidence type="ECO:0000256" key="4">
    <source>
        <dbReference type="ARBA" id="ARBA00022692"/>
    </source>
</evidence>
<keyword evidence="10" id="KW-1185">Reference proteome</keyword>
<evidence type="ECO:0000256" key="2">
    <source>
        <dbReference type="ARBA" id="ARBA00022448"/>
    </source>
</evidence>
<dbReference type="GO" id="GO:0005886">
    <property type="term" value="C:plasma membrane"/>
    <property type="evidence" value="ECO:0007669"/>
    <property type="project" value="UniProtKB-SubCell"/>
</dbReference>
<sequence>MLCYRSSGSDLEHAINLSVQAVTSKASARDGMIRELASYVELMVFQVRLSVCHLLPFVRAHPVVSWGPASSFSAASGGSDGRSYKPAVLDLAGSACSRRHGNSLVSAYVFLKVLYLLNSVGQMFLMQAFLGLPDAFGLLALRNIIDGHDWQVTLVFPRVGFCYTPVRNLGSKF</sequence>
<dbReference type="InterPro" id="IPR000990">
    <property type="entry name" value="Innexin"/>
</dbReference>
<keyword evidence="8" id="KW-0407">Ion channel</keyword>
<name>A0A3P7LSF0_DIBLA</name>
<dbReference type="GO" id="GO:0034220">
    <property type="term" value="P:monoatomic ion transmembrane transport"/>
    <property type="evidence" value="ECO:0007669"/>
    <property type="project" value="UniProtKB-KW"/>
</dbReference>
<keyword evidence="6" id="KW-0406">Ion transport</keyword>
<keyword evidence="2" id="KW-0813">Transport</keyword>
<evidence type="ECO:0000256" key="3">
    <source>
        <dbReference type="ARBA" id="ARBA00022475"/>
    </source>
</evidence>
<dbReference type="PANTHER" id="PTHR11893">
    <property type="entry name" value="INNEXIN"/>
    <property type="match status" value="1"/>
</dbReference>
<evidence type="ECO:0000256" key="1">
    <source>
        <dbReference type="ARBA" id="ARBA00004651"/>
    </source>
</evidence>
<organism evidence="9 10">
    <name type="scientific">Dibothriocephalus latus</name>
    <name type="common">Fish tapeworm</name>
    <name type="synonym">Diphyllobothrium latum</name>
    <dbReference type="NCBI Taxonomy" id="60516"/>
    <lineage>
        <taxon>Eukaryota</taxon>
        <taxon>Metazoa</taxon>
        <taxon>Spiralia</taxon>
        <taxon>Lophotrochozoa</taxon>
        <taxon>Platyhelminthes</taxon>
        <taxon>Cestoda</taxon>
        <taxon>Eucestoda</taxon>
        <taxon>Diphyllobothriidea</taxon>
        <taxon>Diphyllobothriidae</taxon>
        <taxon>Dibothriocephalus</taxon>
    </lineage>
</organism>
<dbReference type="GO" id="GO:0005243">
    <property type="term" value="F:gap junction channel activity"/>
    <property type="evidence" value="ECO:0007669"/>
    <property type="project" value="TreeGrafter"/>
</dbReference>
<reference evidence="9 10" key="1">
    <citation type="submission" date="2018-11" db="EMBL/GenBank/DDBJ databases">
        <authorList>
            <consortium name="Pathogen Informatics"/>
        </authorList>
    </citation>
    <scope>NUCLEOTIDE SEQUENCE [LARGE SCALE GENOMIC DNA]</scope>
</reference>
<dbReference type="GO" id="GO:0005921">
    <property type="term" value="C:gap junction"/>
    <property type="evidence" value="ECO:0007669"/>
    <property type="project" value="TreeGrafter"/>
</dbReference>
<evidence type="ECO:0000256" key="5">
    <source>
        <dbReference type="ARBA" id="ARBA00022989"/>
    </source>
</evidence>
<evidence type="ECO:0000256" key="8">
    <source>
        <dbReference type="ARBA" id="ARBA00023303"/>
    </source>
</evidence>
<accession>A0A3P7LSF0</accession>
<dbReference type="OrthoDB" id="5867527at2759"/>
<evidence type="ECO:0000256" key="7">
    <source>
        <dbReference type="ARBA" id="ARBA00023136"/>
    </source>
</evidence>
<keyword evidence="7" id="KW-0472">Membrane</keyword>
<dbReference type="Pfam" id="PF00876">
    <property type="entry name" value="Innexin"/>
    <property type="match status" value="1"/>
</dbReference>
<keyword evidence="5" id="KW-1133">Transmembrane helix</keyword>
<keyword evidence="4" id="KW-0812">Transmembrane</keyword>
<feature type="non-terminal residue" evidence="9">
    <location>
        <position position="173"/>
    </location>
</feature>
<dbReference type="AlphaFoldDB" id="A0A3P7LSF0"/>
<protein>
    <submittedName>
        <fullName evidence="9">Uncharacterized protein</fullName>
    </submittedName>
</protein>
<gene>
    <name evidence="9" type="ORF">DILT_LOCUS13533</name>
</gene>
<evidence type="ECO:0000256" key="6">
    <source>
        <dbReference type="ARBA" id="ARBA00023065"/>
    </source>
</evidence>
<dbReference type="Proteomes" id="UP000281553">
    <property type="component" value="Unassembled WGS sequence"/>
</dbReference>
<keyword evidence="3" id="KW-1003">Cell membrane</keyword>
<evidence type="ECO:0000313" key="10">
    <source>
        <dbReference type="Proteomes" id="UP000281553"/>
    </source>
</evidence>
<dbReference type="EMBL" id="UYRU01070602">
    <property type="protein sequence ID" value="VDN20005.1"/>
    <property type="molecule type" value="Genomic_DNA"/>
</dbReference>
<comment type="subcellular location">
    <subcellularLocation>
        <location evidence="1">Cell membrane</location>
        <topology evidence="1">Multi-pass membrane protein</topology>
    </subcellularLocation>
</comment>
<proteinExistence type="predicted"/>